<reference evidence="1 2" key="1">
    <citation type="submission" date="2020-07" db="EMBL/GenBank/DDBJ databases">
        <title>Diversity of carbapenemase encoding genes among Pseudomonas putida group clinical isolates in a tertiary Brazilian hospital.</title>
        <authorList>
            <person name="Alberto-Lei F."/>
            <person name="Nodari C.S."/>
            <person name="Streling A.P."/>
            <person name="Paulino J.T."/>
            <person name="Bessa-Neto F.O."/>
            <person name="Cayo R."/>
            <person name="Gales A.C."/>
        </authorList>
    </citation>
    <scope>NUCLEOTIDE SEQUENCE [LARGE SCALE GENOMIC DNA]</scope>
    <source>
        <strain evidence="1 2">12464</strain>
    </source>
</reference>
<dbReference type="AlphaFoldDB" id="A0A7W2QLS7"/>
<name>A0A7W2QLS7_PSEPU</name>
<proteinExistence type="predicted"/>
<dbReference type="Proteomes" id="UP000553948">
    <property type="component" value="Unassembled WGS sequence"/>
</dbReference>
<gene>
    <name evidence="1" type="ORF">H4C47_26940</name>
</gene>
<sequence>MYFKTDEKIVDGELQILREFLALLEDRLVLIEDRIARSENPEGDGLFDRGEYLIGIGFVAIQQYLYDTCISININRGEAFKLGPVHSTGIPWVKLIHEAANWWKHEAEWFKIGKVNDNTFSTVVRVIETDEYPMSNVLAAFTESHYMSFNEAVSKVVEWRDLLASSDAFRPARTS</sequence>
<accession>A0A7W2QLS7</accession>
<comment type="caution">
    <text evidence="1">The sequence shown here is derived from an EMBL/GenBank/DDBJ whole genome shotgun (WGS) entry which is preliminary data.</text>
</comment>
<protein>
    <submittedName>
        <fullName evidence="1">Uncharacterized protein</fullName>
    </submittedName>
</protein>
<evidence type="ECO:0000313" key="1">
    <source>
        <dbReference type="EMBL" id="MBA6119338.1"/>
    </source>
</evidence>
<organism evidence="1 2">
    <name type="scientific">Pseudomonas putida</name>
    <name type="common">Arthrobacter siderocapsulatus</name>
    <dbReference type="NCBI Taxonomy" id="303"/>
    <lineage>
        <taxon>Bacteria</taxon>
        <taxon>Pseudomonadati</taxon>
        <taxon>Pseudomonadota</taxon>
        <taxon>Gammaproteobacteria</taxon>
        <taxon>Pseudomonadales</taxon>
        <taxon>Pseudomonadaceae</taxon>
        <taxon>Pseudomonas</taxon>
    </lineage>
</organism>
<evidence type="ECO:0000313" key="2">
    <source>
        <dbReference type="Proteomes" id="UP000553948"/>
    </source>
</evidence>
<dbReference type="RefSeq" id="WP_182387746.1">
    <property type="nucleotide sequence ID" value="NZ_JACGDG010000045.1"/>
</dbReference>
<dbReference type="EMBL" id="JACGDG010000045">
    <property type="protein sequence ID" value="MBA6119338.1"/>
    <property type="molecule type" value="Genomic_DNA"/>
</dbReference>